<dbReference type="RefSeq" id="WP_158156606.1">
    <property type="nucleotide sequence ID" value="NZ_CP056030.1"/>
</dbReference>
<evidence type="ECO:0000313" key="2">
    <source>
        <dbReference type="EMBL" id="QKZ05840.1"/>
    </source>
</evidence>
<organism evidence="2 3">
    <name type="scientific">Pseudomonas eucalypticola</name>
    <dbReference type="NCBI Taxonomy" id="2599595"/>
    <lineage>
        <taxon>Bacteria</taxon>
        <taxon>Pseudomonadati</taxon>
        <taxon>Pseudomonadota</taxon>
        <taxon>Gammaproteobacteria</taxon>
        <taxon>Pseudomonadales</taxon>
        <taxon>Pseudomonadaceae</taxon>
        <taxon>Pseudomonas</taxon>
    </lineage>
</organism>
<dbReference type="EMBL" id="CP056030">
    <property type="protein sequence ID" value="QKZ05840.1"/>
    <property type="molecule type" value="Genomic_DNA"/>
</dbReference>
<evidence type="ECO:0000313" key="3">
    <source>
        <dbReference type="Proteomes" id="UP000509568"/>
    </source>
</evidence>
<name>A0A7D5D8V6_9PSED</name>
<protein>
    <submittedName>
        <fullName evidence="2">Uncharacterized protein</fullName>
    </submittedName>
</protein>
<feature type="transmembrane region" description="Helical" evidence="1">
    <location>
        <begin position="76"/>
        <end position="97"/>
    </location>
</feature>
<gene>
    <name evidence="2" type="ORF">HWQ56_19380</name>
</gene>
<keyword evidence="1" id="KW-1133">Transmembrane helix</keyword>
<dbReference type="KEGG" id="pez:HWQ56_19380"/>
<accession>A0A7D5D8V6</accession>
<evidence type="ECO:0000256" key="1">
    <source>
        <dbReference type="SAM" id="Phobius"/>
    </source>
</evidence>
<proteinExistence type="predicted"/>
<keyword evidence="1" id="KW-0472">Membrane</keyword>
<keyword evidence="1" id="KW-0812">Transmembrane</keyword>
<sequence>MLTVISLLVTCVGVYLTYLNSSPEAKRQAKESTQKLLGSSGRILVGLIVALIAILSATGIVLFWNDEGLIKRQEVVMLILHFMNLAMYGGMCVKTVAKTLAKTSGSSSSDA</sequence>
<dbReference type="Proteomes" id="UP000509568">
    <property type="component" value="Chromosome"/>
</dbReference>
<keyword evidence="3" id="KW-1185">Reference proteome</keyword>
<reference evidence="2 3" key="1">
    <citation type="submission" date="2020-06" db="EMBL/GenBank/DDBJ databases">
        <title>Pseudomonas eucalypticola sp. nov., an endophyte of Eucalyptus dunnii leaves with biocontrol ability of eucalyptus leaf blight.</title>
        <authorList>
            <person name="Liu Y."/>
            <person name="Song Z."/>
            <person name="Zeng H."/>
            <person name="Lu M."/>
            <person name="Wang X."/>
            <person name="Lian X."/>
            <person name="Zhang Q."/>
        </authorList>
    </citation>
    <scope>NUCLEOTIDE SEQUENCE [LARGE SCALE GENOMIC DNA]</scope>
    <source>
        <strain evidence="2 3">NP-1</strain>
    </source>
</reference>
<feature type="transmembrane region" description="Helical" evidence="1">
    <location>
        <begin position="43"/>
        <end position="64"/>
    </location>
</feature>
<dbReference type="AlphaFoldDB" id="A0A7D5D8V6"/>